<proteinExistence type="predicted"/>
<accession>A0A7G7BJB8</accession>
<dbReference type="AlphaFoldDB" id="A0A7G7BJB8"/>
<gene>
    <name evidence="1" type="ORF">F0344_13100</name>
</gene>
<dbReference type="Proteomes" id="UP000515307">
    <property type="component" value="Chromosome"/>
</dbReference>
<name>A0A7G7BJB8_9ACTN</name>
<dbReference type="RefSeq" id="WP_258049918.1">
    <property type="nucleotide sequence ID" value="NZ_CP045702.1"/>
</dbReference>
<keyword evidence="2" id="KW-1185">Reference proteome</keyword>
<dbReference type="KEGG" id="sfiy:F0344_13100"/>
<dbReference type="EMBL" id="CP045702">
    <property type="protein sequence ID" value="QNE75433.1"/>
    <property type="molecule type" value="Genomic_DNA"/>
</dbReference>
<evidence type="ECO:0000313" key="2">
    <source>
        <dbReference type="Proteomes" id="UP000515307"/>
    </source>
</evidence>
<protein>
    <submittedName>
        <fullName evidence="1">Uncharacterized protein</fullName>
    </submittedName>
</protein>
<organism evidence="1 2">
    <name type="scientific">Streptomyces finlayi</name>
    <dbReference type="NCBI Taxonomy" id="67296"/>
    <lineage>
        <taxon>Bacteria</taxon>
        <taxon>Bacillati</taxon>
        <taxon>Actinomycetota</taxon>
        <taxon>Actinomycetes</taxon>
        <taxon>Kitasatosporales</taxon>
        <taxon>Streptomycetaceae</taxon>
        <taxon>Streptomyces</taxon>
    </lineage>
</organism>
<reference evidence="2" key="1">
    <citation type="submission" date="2019-10" db="EMBL/GenBank/DDBJ databases">
        <title>Antimicrobial potential of Antarctic Bacteria.</title>
        <authorList>
            <person name="Benaud N."/>
            <person name="Edwards R.J."/>
            <person name="Ferrari B.C."/>
        </authorList>
    </citation>
    <scope>NUCLEOTIDE SEQUENCE [LARGE SCALE GENOMIC DNA]</scope>
    <source>
        <strain evidence="2">NBSH44</strain>
    </source>
</reference>
<evidence type="ECO:0000313" key="1">
    <source>
        <dbReference type="EMBL" id="QNE75433.1"/>
    </source>
</evidence>
<sequence>MKLTRLVSTCDEGECPTLFSTDRGTLVVQGDRVSDHGKQIPAHETMVEIPIELIRKAIRDNLI</sequence>